<dbReference type="EMBL" id="CP002505">
    <property type="protein sequence ID" value="ADW75794.1"/>
    <property type="molecule type" value="Genomic_DNA"/>
</dbReference>
<protein>
    <submittedName>
        <fullName evidence="1">Uncharacterized protein</fullName>
    </submittedName>
</protein>
<name>A0A0H3FFH0_RAHSY</name>
<accession>A0A0H3FFH0</accession>
<gene>
    <name evidence="1" type="ordered locus">Rahaq_4206</name>
</gene>
<dbReference type="AlphaFoldDB" id="A0A0H3FFH0"/>
<organism evidence="1 2">
    <name type="scientific">Rahnella sp. (strain Y9602)</name>
    <dbReference type="NCBI Taxonomy" id="2703885"/>
    <lineage>
        <taxon>Bacteria</taxon>
        <taxon>Pseudomonadati</taxon>
        <taxon>Pseudomonadota</taxon>
        <taxon>Gammaproteobacteria</taxon>
        <taxon>Enterobacterales</taxon>
        <taxon>Yersiniaceae</taxon>
        <taxon>Rahnella</taxon>
    </lineage>
</organism>
<dbReference type="KEGG" id="rah:Rahaq_4206"/>
<dbReference type="HOGENOM" id="CLU_080116_1_0_6"/>
<reference evidence="2" key="1">
    <citation type="submission" date="2011-01" db="EMBL/GenBank/DDBJ databases">
        <title>Complete sequence of chromosome of Rahnella sp. Y9602.</title>
        <authorList>
            <consortium name="US DOE Joint Genome Institute"/>
            <person name="Lucas S."/>
            <person name="Copeland A."/>
            <person name="Lapidus A."/>
            <person name="Cheng J.-F."/>
            <person name="Goodwin L."/>
            <person name="Pitluck S."/>
            <person name="Lu M."/>
            <person name="Detter J.C."/>
            <person name="Han C."/>
            <person name="Tapia R."/>
            <person name="Land M."/>
            <person name="Hauser L."/>
            <person name="Kyrpides N."/>
            <person name="Ivanova N."/>
            <person name="Ovchinnikova G."/>
            <person name="Pagani I."/>
            <person name="Sobecky P.A."/>
            <person name="Martinez R.J."/>
            <person name="Woyke T."/>
        </authorList>
    </citation>
    <scope>NUCLEOTIDE SEQUENCE [LARGE SCALE GENOMIC DNA]</scope>
    <source>
        <strain evidence="2">Y9602</strain>
    </source>
</reference>
<dbReference type="OrthoDB" id="6433535at2"/>
<dbReference type="RefSeq" id="WP_013577481.1">
    <property type="nucleotide sequence ID" value="NC_015061.1"/>
</dbReference>
<reference evidence="1 2" key="2">
    <citation type="journal article" date="2012" name="J. Bacteriol.">
        <title>Complete Genome Sequence of Rahnella sp. Strain Y9602, a Gammaproteobacterium Isolate from Metal- and Radionuclide-Contaminated Soil.</title>
        <authorList>
            <person name="Martinez R.J."/>
            <person name="Bruce D."/>
            <person name="Detter C."/>
            <person name="Goodwin L.A."/>
            <person name="Han J."/>
            <person name="Han C.S."/>
            <person name="Held B."/>
            <person name="Land M.L."/>
            <person name="Mikhailova N."/>
            <person name="Nolan M."/>
            <person name="Pennacchio L."/>
            <person name="Pitluck S."/>
            <person name="Tapia R."/>
            <person name="Woyke T."/>
            <person name="Sobecky P.A."/>
        </authorList>
    </citation>
    <scope>NUCLEOTIDE SEQUENCE [LARGE SCALE GENOMIC DNA]</scope>
    <source>
        <strain evidence="1 2">Y9602</strain>
    </source>
</reference>
<dbReference type="Proteomes" id="UP000007257">
    <property type="component" value="Chromosome"/>
</dbReference>
<proteinExistence type="predicted"/>
<dbReference type="eggNOG" id="ENOG502Z9DV">
    <property type="taxonomic scope" value="Bacteria"/>
</dbReference>
<sequence>MYHSDFIINKLANDEILAKKLDAAVSGVKEQILDQSHRIQDGATRLVYYTSCFTENYQDVCAKLKREDVRFLESLQQLIKDKRIISDMIQIYVESLIKNRNQSQLHYIQRTLMKASVNISTSSLTTQSFALGITTSICLGFNIHTSFSQKIGKVSALAATGIGFYGYVQEAAESAERLQVLSPAYYYALYMRKLEMMYFLVEPLFMKAHSFSTNLTSDDEVAKTIIDMVR</sequence>
<evidence type="ECO:0000313" key="2">
    <source>
        <dbReference type="Proteomes" id="UP000007257"/>
    </source>
</evidence>
<evidence type="ECO:0000313" key="1">
    <source>
        <dbReference type="EMBL" id="ADW75794.1"/>
    </source>
</evidence>